<organism evidence="1 2">
    <name type="scientific">Pristionchus mayeri</name>
    <dbReference type="NCBI Taxonomy" id="1317129"/>
    <lineage>
        <taxon>Eukaryota</taxon>
        <taxon>Metazoa</taxon>
        <taxon>Ecdysozoa</taxon>
        <taxon>Nematoda</taxon>
        <taxon>Chromadorea</taxon>
        <taxon>Rhabditida</taxon>
        <taxon>Rhabditina</taxon>
        <taxon>Diplogasteromorpha</taxon>
        <taxon>Diplogasteroidea</taxon>
        <taxon>Neodiplogasteridae</taxon>
        <taxon>Pristionchus</taxon>
    </lineage>
</organism>
<dbReference type="EMBL" id="BTRK01000004">
    <property type="protein sequence ID" value="GMR45533.1"/>
    <property type="molecule type" value="Genomic_DNA"/>
</dbReference>
<dbReference type="Proteomes" id="UP001328107">
    <property type="component" value="Unassembled WGS sequence"/>
</dbReference>
<accession>A0AAN5CJI3</accession>
<feature type="non-terminal residue" evidence="1">
    <location>
        <position position="74"/>
    </location>
</feature>
<dbReference type="AlphaFoldDB" id="A0AAN5CJI3"/>
<evidence type="ECO:0000313" key="2">
    <source>
        <dbReference type="Proteomes" id="UP001328107"/>
    </source>
</evidence>
<gene>
    <name evidence="1" type="ORF">PMAYCL1PPCAC_15728</name>
</gene>
<evidence type="ECO:0000313" key="1">
    <source>
        <dbReference type="EMBL" id="GMR45533.1"/>
    </source>
</evidence>
<proteinExistence type="predicted"/>
<keyword evidence="2" id="KW-1185">Reference proteome</keyword>
<feature type="non-terminal residue" evidence="1">
    <location>
        <position position="1"/>
    </location>
</feature>
<name>A0AAN5CJI3_9BILA</name>
<protein>
    <submittedName>
        <fullName evidence="1">Uncharacterized protein</fullName>
    </submittedName>
</protein>
<sequence>HTMAMRRGGNPWLLSFRTDLTPHSKLSTVTMSNGREIRIFPTYLRQFEMSRQVSTTSRPCVPSAVEVQEEQIDE</sequence>
<comment type="caution">
    <text evidence="1">The sequence shown here is derived from an EMBL/GenBank/DDBJ whole genome shotgun (WGS) entry which is preliminary data.</text>
</comment>
<reference evidence="2" key="1">
    <citation type="submission" date="2022-10" db="EMBL/GenBank/DDBJ databases">
        <title>Genome assembly of Pristionchus species.</title>
        <authorList>
            <person name="Yoshida K."/>
            <person name="Sommer R.J."/>
        </authorList>
    </citation>
    <scope>NUCLEOTIDE SEQUENCE [LARGE SCALE GENOMIC DNA]</scope>
    <source>
        <strain evidence="2">RS5460</strain>
    </source>
</reference>